<dbReference type="EMBL" id="CP000967">
    <property type="protein sequence ID" value="ACD58773.1"/>
    <property type="molecule type" value="Genomic_DNA"/>
</dbReference>
<evidence type="ECO:0000313" key="1">
    <source>
        <dbReference type="EMBL" id="ACD58773.1"/>
    </source>
</evidence>
<protein>
    <submittedName>
        <fullName evidence="1">NapD</fullName>
    </submittedName>
</protein>
<dbReference type="AlphaFoldDB" id="A0A0K0GKK9"/>
<dbReference type="HOGENOM" id="CLU_2995637_0_0_6"/>
<reference evidence="1 2" key="1">
    <citation type="journal article" date="2008" name="BMC Genomics">
        <title>Genome sequence and rapid evolution of the rice pathogen Xanthomonas oryzae pv. oryzae PXO99A.</title>
        <authorList>
            <person name="Salzberg S.L."/>
            <person name="Sommer D.D."/>
            <person name="Schatz M.C."/>
            <person name="Phillippy A.M."/>
            <person name="Rabinowicz P.D."/>
            <person name="Tsuge S."/>
            <person name="Furutani A."/>
            <person name="Ochiai H."/>
            <person name="Delcher A.L."/>
            <person name="Kelley D."/>
            <person name="Madupu R."/>
            <person name="Puiu D."/>
            <person name="Radune D."/>
            <person name="Shumway M."/>
            <person name="Trapnell C."/>
            <person name="Aparna G."/>
            <person name="Jha G."/>
            <person name="Pandey A."/>
            <person name="Patil P.B."/>
            <person name="Ishihara H."/>
            <person name="Meyer D.F."/>
            <person name="Szurek B."/>
            <person name="Verdier V."/>
            <person name="Koebnik R."/>
            <person name="Dow J.M."/>
            <person name="Ryan R.P."/>
            <person name="Hirata H."/>
            <person name="Tsuyumu S."/>
            <person name="Won Lee S."/>
            <person name="Seo Y.S."/>
            <person name="Sriariyanum M."/>
            <person name="Ronald P.C."/>
            <person name="Sonti R.V."/>
            <person name="Van Sluys M.A."/>
            <person name="Leach J.E."/>
            <person name="White F.F."/>
            <person name="Bogdanove A.J."/>
        </authorList>
    </citation>
    <scope>NUCLEOTIDE SEQUENCE [LARGE SCALE GENOMIC DNA]</scope>
    <source>
        <strain evidence="1 2">PXO99A</strain>
    </source>
</reference>
<sequence>MAAPAFWVSELQSLIAQDMPVRNALPGIHRARHLYHRCEADVRYTQPRNHLPQNRFH</sequence>
<proteinExistence type="predicted"/>
<organism evidence="1 2">
    <name type="scientific">Xanthomonas oryzae pv. oryzae (strain PXO99A)</name>
    <dbReference type="NCBI Taxonomy" id="360094"/>
    <lineage>
        <taxon>Bacteria</taxon>
        <taxon>Pseudomonadati</taxon>
        <taxon>Pseudomonadota</taxon>
        <taxon>Gammaproteobacteria</taxon>
        <taxon>Lysobacterales</taxon>
        <taxon>Lysobacteraceae</taxon>
        <taxon>Xanthomonas</taxon>
    </lineage>
</organism>
<gene>
    <name evidence="1" type="ordered locus">PXO_00719</name>
</gene>
<dbReference type="Proteomes" id="UP000001740">
    <property type="component" value="Chromosome"/>
</dbReference>
<dbReference type="KEGG" id="xop:PXO_00719"/>
<accession>A0A0K0GKK9</accession>
<evidence type="ECO:0000313" key="2">
    <source>
        <dbReference type="Proteomes" id="UP000001740"/>
    </source>
</evidence>
<name>A0A0K0GKK9_XANOP</name>